<proteinExistence type="predicted"/>
<dbReference type="EMBL" id="LKCN02000006">
    <property type="protein sequence ID" value="RCI13622.1"/>
    <property type="molecule type" value="Genomic_DNA"/>
</dbReference>
<sequence>EAATPYSGYGYTGRTGRTKEGTRDIPYNNYARAVTRIKSIAINIKAFCLKAYSNAKEASLAN</sequence>
<accession>A0A367LH98</accession>
<feature type="region of interest" description="Disordered" evidence="1">
    <location>
        <begin position="1"/>
        <end position="24"/>
    </location>
</feature>
<name>A0A367LH98_9HYPO</name>
<gene>
    <name evidence="2" type="ORF">L249_5495</name>
</gene>
<keyword evidence="3" id="KW-1185">Reference proteome</keyword>
<reference evidence="2 3" key="1">
    <citation type="journal article" date="2015" name="BMC Genomics">
        <title>Insights from the genome of Ophiocordyceps polyrhachis-furcata to pathogenicity and host specificity in insect fungi.</title>
        <authorList>
            <person name="Wichadakul D."/>
            <person name="Kobmoo N."/>
            <person name="Ingsriswang S."/>
            <person name="Tangphatsornruang S."/>
            <person name="Chantasingh D."/>
            <person name="Luangsa-ard J.J."/>
            <person name="Eurwilaichitr L."/>
        </authorList>
    </citation>
    <scope>NUCLEOTIDE SEQUENCE [LARGE SCALE GENOMIC DNA]</scope>
    <source>
        <strain evidence="2 3">BCC 54312</strain>
    </source>
</reference>
<feature type="compositionally biased region" description="Low complexity" evidence="1">
    <location>
        <begin position="1"/>
        <end position="15"/>
    </location>
</feature>
<evidence type="ECO:0000313" key="3">
    <source>
        <dbReference type="Proteomes" id="UP000253664"/>
    </source>
</evidence>
<dbReference type="AlphaFoldDB" id="A0A367LH98"/>
<feature type="non-terminal residue" evidence="2">
    <location>
        <position position="1"/>
    </location>
</feature>
<dbReference type="Proteomes" id="UP000253664">
    <property type="component" value="Unassembled WGS sequence"/>
</dbReference>
<evidence type="ECO:0000313" key="2">
    <source>
        <dbReference type="EMBL" id="RCI13622.1"/>
    </source>
</evidence>
<organism evidence="2 3">
    <name type="scientific">Ophiocordyceps polyrhachis-furcata BCC 54312</name>
    <dbReference type="NCBI Taxonomy" id="1330021"/>
    <lineage>
        <taxon>Eukaryota</taxon>
        <taxon>Fungi</taxon>
        <taxon>Dikarya</taxon>
        <taxon>Ascomycota</taxon>
        <taxon>Pezizomycotina</taxon>
        <taxon>Sordariomycetes</taxon>
        <taxon>Hypocreomycetidae</taxon>
        <taxon>Hypocreales</taxon>
        <taxon>Ophiocordycipitaceae</taxon>
        <taxon>Ophiocordyceps</taxon>
    </lineage>
</organism>
<comment type="caution">
    <text evidence="2">The sequence shown here is derived from an EMBL/GenBank/DDBJ whole genome shotgun (WGS) entry which is preliminary data.</text>
</comment>
<protein>
    <submittedName>
        <fullName evidence="2">Uncharacterized protein</fullName>
    </submittedName>
</protein>
<evidence type="ECO:0000256" key="1">
    <source>
        <dbReference type="SAM" id="MobiDB-lite"/>
    </source>
</evidence>